<feature type="coiled-coil region" evidence="1">
    <location>
        <begin position="520"/>
        <end position="554"/>
    </location>
</feature>
<dbReference type="PANTHER" id="PTHR32114:SF2">
    <property type="entry name" value="ABC TRANSPORTER ABCH.3"/>
    <property type="match status" value="1"/>
</dbReference>
<gene>
    <name evidence="3" type="ORF">METHB2_10186</name>
</gene>
<keyword evidence="3" id="KW-0378">Hydrolase</keyword>
<name>A0A8S0Y8V9_9GAMM</name>
<accession>A0A8S0Y8V9</accession>
<dbReference type="EMBL" id="CADCXN010000001">
    <property type="protein sequence ID" value="CAA9889346.1"/>
    <property type="molecule type" value="Genomic_DNA"/>
</dbReference>
<proteinExistence type="predicted"/>
<dbReference type="Gene3D" id="3.40.50.300">
    <property type="entry name" value="P-loop containing nucleotide triphosphate hydrolases"/>
    <property type="match status" value="2"/>
</dbReference>
<evidence type="ECO:0000313" key="3">
    <source>
        <dbReference type="EMBL" id="CAA9889346.1"/>
    </source>
</evidence>
<feature type="coiled-coil region" evidence="1">
    <location>
        <begin position="696"/>
        <end position="747"/>
    </location>
</feature>
<feature type="coiled-coil region" evidence="1">
    <location>
        <begin position="837"/>
        <end position="871"/>
    </location>
</feature>
<keyword evidence="4" id="KW-1185">Reference proteome</keyword>
<keyword evidence="1" id="KW-0175">Coiled coil</keyword>
<sequence length="1151" mass="129215">MKILNIYFKNINSLEGENRIDFEQSPFSDSGVFAITGPNGSGKSSILDAITLALYGETFRFDRPAGHVMTKHTADCFSELEFSLDQEKYRSSWHAQRADNNPGGEILPLEMKLIRLNGSEEVLATAPQRVRAKITELTGMNFRNFTRSIMLAQGDFAAFLNALDSERMDILEKIISGDIYADYKKEVTEKADKAQLRLEQLKQDLAAIPIMEQEKLEAMAEDLADFKDQYEDLRDEQNHFEQQQSALKKIAALQSGIAAQEKKLSEAKAQVENKQKKLDEIAVSEGALIFKDELKTVTEKNQEIEQGKATLAAFKSELRQLEEMIANSDSKANGVSGPTDKSLAEQKQTIDSIRAQMAQLMVHRQSESDLSQSLAMQQTEKKSALITASRWLEEHSADESLLANFPETEKLKKLRADLVDLTEKQKAFAKWSKNVSSALKNNKSAMEKQHKKVAESKRQLQLAENGLELIAQGHNPEEIEELHGQQQERVKAFQDLNQLAQANRKLTQGGSGFFGAFFNKNEPEHNVEELSLALEKLKQEIKREENIKSILEESAFRESLVKKMAADRLHLVDGKPCPLCGALQHPYAKRPPALTNSQQALADQQNKIHSLIIAIDLTGRKLAVAQKQTERHKANQALLQQIRSEWLSLCNRLNAASNNLDIKNIGLMKRLLRAEADELKNIAGLSAKYRRKQGSIEKLKLLIAHSEAAAEQLQTNIQKLDAEWQARAHEQQDLEAATAQRRQEEKELTGKIIEQLALLDESLPAKSQEDALHEQLTRRRQDYQSYAFRRQALIGELEALEAKLSGCRTQITADNDKLEVYAGQLQSEETASLHLALIEKQKLIADKEQLINQQETELHSLQQALQEKLQATQFTTMTRLSEALELLQGQTELEESQAELEQAVMLEMTALEKSQAQLEAESASITSELNPEEIEVQSRTLAEKMDIANLEARRLESLLNDQKQLRQKYDAVFSQFQTQEIVTRQYSAEAAQMAAESGMGFRRRVQGKVADQLLAQTNAVLEKISGRYYIRQMPSEQGLALEIEDTYQGNVRRLPKTLSGGESFVVSLALALGLSELANSGEPIDSLFLDEGFGNLDAETLYTVISTLESLHTHGKTVGVISHVEAVQKRFKVQLQVVKKPNGMGELRKAS</sequence>
<feature type="domain" description="Rad50/SbcC-type AAA" evidence="2">
    <location>
        <begin position="6"/>
        <end position="251"/>
    </location>
</feature>
<feature type="coiled-coil region" evidence="1">
    <location>
        <begin position="184"/>
        <end position="331"/>
    </location>
</feature>
<dbReference type="PANTHER" id="PTHR32114">
    <property type="entry name" value="ABC TRANSPORTER ABCH.3"/>
    <property type="match status" value="1"/>
</dbReference>
<dbReference type="Pfam" id="PF13558">
    <property type="entry name" value="SbcC_Walker_B"/>
    <property type="match status" value="1"/>
</dbReference>
<protein>
    <submittedName>
        <fullName evidence="3">Exonuclease SbcC</fullName>
    </submittedName>
</protein>
<dbReference type="RefSeq" id="WP_174624359.1">
    <property type="nucleotide sequence ID" value="NZ_CADCXN010000001.1"/>
</dbReference>
<dbReference type="AlphaFoldDB" id="A0A8S0Y8V9"/>
<reference evidence="3 4" key="1">
    <citation type="submission" date="2020-02" db="EMBL/GenBank/DDBJ databases">
        <authorList>
            <person name="Hogendoorn C."/>
        </authorList>
    </citation>
    <scope>NUCLEOTIDE SEQUENCE [LARGE SCALE GENOMIC DNA]</scope>
    <source>
        <strain evidence="3">METHB21</strain>
    </source>
</reference>
<comment type="caution">
    <text evidence="3">The sequence shown here is derived from an EMBL/GenBank/DDBJ whole genome shotgun (WGS) entry which is preliminary data.</text>
</comment>
<dbReference type="SUPFAM" id="SSF52540">
    <property type="entry name" value="P-loop containing nucleoside triphosphate hydrolases"/>
    <property type="match status" value="1"/>
</dbReference>
<dbReference type="Proteomes" id="UP000494216">
    <property type="component" value="Unassembled WGS sequence"/>
</dbReference>
<dbReference type="GO" id="GO:0006302">
    <property type="term" value="P:double-strand break repair"/>
    <property type="evidence" value="ECO:0007669"/>
    <property type="project" value="InterPro"/>
</dbReference>
<evidence type="ECO:0000259" key="2">
    <source>
        <dbReference type="Pfam" id="PF13476"/>
    </source>
</evidence>
<organism evidence="3 4">
    <name type="scientific">Candidatus Methylobacter favarea</name>
    <dbReference type="NCBI Taxonomy" id="2707345"/>
    <lineage>
        <taxon>Bacteria</taxon>
        <taxon>Pseudomonadati</taxon>
        <taxon>Pseudomonadota</taxon>
        <taxon>Gammaproteobacteria</taxon>
        <taxon>Methylococcales</taxon>
        <taxon>Methylococcaceae</taxon>
        <taxon>Methylobacter</taxon>
    </lineage>
</organism>
<evidence type="ECO:0000256" key="1">
    <source>
        <dbReference type="SAM" id="Coils"/>
    </source>
</evidence>
<dbReference type="GO" id="GO:0016887">
    <property type="term" value="F:ATP hydrolysis activity"/>
    <property type="evidence" value="ECO:0007669"/>
    <property type="project" value="InterPro"/>
</dbReference>
<dbReference type="InterPro" id="IPR038729">
    <property type="entry name" value="Rad50/SbcC_AAA"/>
</dbReference>
<keyword evidence="3" id="KW-0540">Nuclease</keyword>
<dbReference type="Pfam" id="PF13476">
    <property type="entry name" value="AAA_23"/>
    <property type="match status" value="1"/>
</dbReference>
<dbReference type="InterPro" id="IPR027417">
    <property type="entry name" value="P-loop_NTPase"/>
</dbReference>
<keyword evidence="3" id="KW-0269">Exonuclease</keyword>
<evidence type="ECO:0000313" key="4">
    <source>
        <dbReference type="Proteomes" id="UP000494216"/>
    </source>
</evidence>
<dbReference type="GO" id="GO:0004527">
    <property type="term" value="F:exonuclease activity"/>
    <property type="evidence" value="ECO:0007669"/>
    <property type="project" value="UniProtKB-KW"/>
</dbReference>